<dbReference type="EMBL" id="BKAB01000077">
    <property type="protein sequence ID" value="GEP25177.1"/>
    <property type="molecule type" value="Genomic_DNA"/>
</dbReference>
<dbReference type="PANTHER" id="PTHR33308:SF9">
    <property type="entry name" value="PEPTIDOGLYCAN HYDROLASE FLGJ"/>
    <property type="match status" value="1"/>
</dbReference>
<comment type="caution">
    <text evidence="6">The sequence shown here is derived from an EMBL/GenBank/DDBJ whole genome shotgun (WGS) entry which is preliminary data.</text>
</comment>
<dbReference type="InterPro" id="IPR051056">
    <property type="entry name" value="Glycosyl_Hydrolase_73"/>
</dbReference>
<dbReference type="Pfam" id="PF01832">
    <property type="entry name" value="Glucosaminidase"/>
    <property type="match status" value="1"/>
</dbReference>
<dbReference type="Gene3D" id="4.10.80.30">
    <property type="entry name" value="DNA polymerase, domain 6"/>
    <property type="match status" value="1"/>
</dbReference>
<evidence type="ECO:0000256" key="3">
    <source>
        <dbReference type="SAM" id="MobiDB-lite"/>
    </source>
</evidence>
<gene>
    <name evidence="6" type="ORF">LDI01_27700</name>
</gene>
<accession>A0ABQ0XGJ4</accession>
<reference evidence="6 7" key="1">
    <citation type="submission" date="2019-07" db="EMBL/GenBank/DDBJ databases">
        <title>Whole genome shotgun sequence of Lactobacillus diolivorans NBRC 107869.</title>
        <authorList>
            <person name="Hosoyama A."/>
            <person name="Uohara A."/>
            <person name="Ohji S."/>
            <person name="Ichikawa N."/>
        </authorList>
    </citation>
    <scope>NUCLEOTIDE SEQUENCE [LARGE SCALE GENOMIC DNA]</scope>
    <source>
        <strain evidence="6 7">NBRC 107869</strain>
    </source>
</reference>
<feature type="region of interest" description="Disordered" evidence="3">
    <location>
        <begin position="209"/>
        <end position="228"/>
    </location>
</feature>
<evidence type="ECO:0000256" key="4">
    <source>
        <dbReference type="SAM" id="SignalP"/>
    </source>
</evidence>
<name>A0ABQ0XGJ4_9LACO</name>
<evidence type="ECO:0000256" key="2">
    <source>
        <dbReference type="ARBA" id="ARBA00022801"/>
    </source>
</evidence>
<evidence type="ECO:0000313" key="7">
    <source>
        <dbReference type="Proteomes" id="UP000321409"/>
    </source>
</evidence>
<dbReference type="Gene3D" id="1.10.530.10">
    <property type="match status" value="1"/>
</dbReference>
<dbReference type="SMART" id="SM00047">
    <property type="entry name" value="LYZ2"/>
    <property type="match status" value="1"/>
</dbReference>
<dbReference type="RefSeq" id="WP_057865451.1">
    <property type="nucleotide sequence ID" value="NZ_BKAB01000077.1"/>
</dbReference>
<dbReference type="Proteomes" id="UP000321409">
    <property type="component" value="Unassembled WGS sequence"/>
</dbReference>
<feature type="domain" description="Mannosyl-glycoprotein endo-beta-N-acetylglucosamidase-like" evidence="5">
    <location>
        <begin position="27"/>
        <end position="185"/>
    </location>
</feature>
<keyword evidence="2" id="KW-0378">Hydrolase</keyword>
<evidence type="ECO:0000259" key="5">
    <source>
        <dbReference type="SMART" id="SM00047"/>
    </source>
</evidence>
<organism evidence="6 7">
    <name type="scientific">Lentilactobacillus diolivorans</name>
    <dbReference type="NCBI Taxonomy" id="179838"/>
    <lineage>
        <taxon>Bacteria</taxon>
        <taxon>Bacillati</taxon>
        <taxon>Bacillota</taxon>
        <taxon>Bacilli</taxon>
        <taxon>Lactobacillales</taxon>
        <taxon>Lactobacillaceae</taxon>
        <taxon>Lentilactobacillus</taxon>
    </lineage>
</organism>
<evidence type="ECO:0000256" key="1">
    <source>
        <dbReference type="ARBA" id="ARBA00010266"/>
    </source>
</evidence>
<keyword evidence="7" id="KW-1185">Reference proteome</keyword>
<comment type="similarity">
    <text evidence="1">Belongs to the glycosyl hydrolase 73 family.</text>
</comment>
<evidence type="ECO:0000313" key="6">
    <source>
        <dbReference type="EMBL" id="GEP25177.1"/>
    </source>
</evidence>
<dbReference type="InterPro" id="IPR002901">
    <property type="entry name" value="MGlyc_endo_b_GlcNAc-like_dom"/>
</dbReference>
<proteinExistence type="inferred from homology"/>
<feature type="chain" id="PRO_5046454571" description="Mannosyl-glycoprotein endo-beta-N-acetylglucosamidase-like domain-containing protein" evidence="4">
    <location>
        <begin position="31"/>
        <end position="270"/>
    </location>
</feature>
<sequence length="270" mass="29630">MHQKNIFVKVIACFVAMISFTFLSAGQVNASVETDFINHLRAPVVKVSRQNHLYPSVMMAQAIVESDFGQSGLSVQANNYFGVKGSYDGQYVNMSTGEYSSKGKHYVTVAQFKKYPNVLASIKDNAYLLRHGTLTDPDYYSGTWTTTAITATDAAMALSSTYATDMAYGNKLNAVITKYHLDKLDEQSGAASDSGDINSQIERQLKKQLGGTATKVQPKSEAKNIPSKITNINQPIVKNFVFSKDPKVSQPGSLDSDNDFNLPIRTIIKK</sequence>
<dbReference type="PANTHER" id="PTHR33308">
    <property type="entry name" value="PEPTIDOGLYCAN HYDROLASE FLGJ"/>
    <property type="match status" value="1"/>
</dbReference>
<keyword evidence="4" id="KW-0732">Signal</keyword>
<protein>
    <recommendedName>
        <fullName evidence="5">Mannosyl-glycoprotein endo-beta-N-acetylglucosamidase-like domain-containing protein</fullName>
    </recommendedName>
</protein>
<feature type="signal peptide" evidence="4">
    <location>
        <begin position="1"/>
        <end position="30"/>
    </location>
</feature>